<dbReference type="EMBL" id="CAFABA010000068">
    <property type="protein sequence ID" value="CAB4832705.1"/>
    <property type="molecule type" value="Genomic_DNA"/>
</dbReference>
<dbReference type="Gene3D" id="3.60.15.10">
    <property type="entry name" value="Ribonuclease Z/Hydroxyacylglutathione hydrolase-like"/>
    <property type="match status" value="1"/>
</dbReference>
<dbReference type="EMBL" id="CAFBMH010000001">
    <property type="protein sequence ID" value="CAB4888796.1"/>
    <property type="molecule type" value="Genomic_DNA"/>
</dbReference>
<evidence type="ECO:0000256" key="1">
    <source>
        <dbReference type="ARBA" id="ARBA00007749"/>
    </source>
</evidence>
<keyword evidence="2" id="KW-0479">Metal-binding</keyword>
<protein>
    <submittedName>
        <fullName evidence="8">Unannotated protein</fullName>
    </submittedName>
</protein>
<dbReference type="CDD" id="cd16277">
    <property type="entry name" value="metallo-hydrolase-like_MBL-fold"/>
    <property type="match status" value="1"/>
</dbReference>
<evidence type="ECO:0000256" key="4">
    <source>
        <dbReference type="ARBA" id="ARBA00022833"/>
    </source>
</evidence>
<dbReference type="PANTHER" id="PTHR42978:SF6">
    <property type="entry name" value="QUORUM-QUENCHING LACTONASE YTNP-RELATED"/>
    <property type="match status" value="1"/>
</dbReference>
<dbReference type="EMBL" id="CAFBOS010000006">
    <property type="protein sequence ID" value="CAB4978051.1"/>
    <property type="molecule type" value="Genomic_DNA"/>
</dbReference>
<dbReference type="GO" id="GO:0016787">
    <property type="term" value="F:hydrolase activity"/>
    <property type="evidence" value="ECO:0007669"/>
    <property type="project" value="UniProtKB-KW"/>
</dbReference>
<evidence type="ECO:0000313" key="9">
    <source>
        <dbReference type="EMBL" id="CAB4978051.1"/>
    </source>
</evidence>
<dbReference type="GO" id="GO:0046872">
    <property type="term" value="F:metal ion binding"/>
    <property type="evidence" value="ECO:0007669"/>
    <property type="project" value="UniProtKB-KW"/>
</dbReference>
<evidence type="ECO:0000256" key="2">
    <source>
        <dbReference type="ARBA" id="ARBA00022723"/>
    </source>
</evidence>
<evidence type="ECO:0000313" key="6">
    <source>
        <dbReference type="EMBL" id="CAB4729467.1"/>
    </source>
</evidence>
<keyword evidence="4" id="KW-0862">Zinc</keyword>
<dbReference type="SUPFAM" id="SSF56281">
    <property type="entry name" value="Metallo-hydrolase/oxidoreductase"/>
    <property type="match status" value="1"/>
</dbReference>
<comment type="similarity">
    <text evidence="1">Belongs to the metallo-beta-lactamase superfamily.</text>
</comment>
<dbReference type="InterPro" id="IPR001279">
    <property type="entry name" value="Metallo-B-lactamas"/>
</dbReference>
<evidence type="ECO:0000313" key="8">
    <source>
        <dbReference type="EMBL" id="CAB4888796.1"/>
    </source>
</evidence>
<evidence type="ECO:0000256" key="3">
    <source>
        <dbReference type="ARBA" id="ARBA00022801"/>
    </source>
</evidence>
<dbReference type="SMART" id="SM00849">
    <property type="entry name" value="Lactamase_B"/>
    <property type="match status" value="1"/>
</dbReference>
<gene>
    <name evidence="6" type="ORF">UFOPK2754_00373</name>
    <name evidence="7" type="ORF">UFOPK3139_01694</name>
    <name evidence="8" type="ORF">UFOPK3543_00069</name>
    <name evidence="9" type="ORF">UFOPK3967_00172</name>
</gene>
<feature type="domain" description="Metallo-beta-lactamase" evidence="5">
    <location>
        <begin position="55"/>
        <end position="261"/>
    </location>
</feature>
<reference evidence="8" key="1">
    <citation type="submission" date="2020-05" db="EMBL/GenBank/DDBJ databases">
        <authorList>
            <person name="Chiriac C."/>
            <person name="Salcher M."/>
            <person name="Ghai R."/>
            <person name="Kavagutti S V."/>
        </authorList>
    </citation>
    <scope>NUCLEOTIDE SEQUENCE</scope>
</reference>
<name>A0A6J7EZZ0_9ZZZZ</name>
<dbReference type="EMBL" id="CAEZYR010000008">
    <property type="protein sequence ID" value="CAB4729467.1"/>
    <property type="molecule type" value="Genomic_DNA"/>
</dbReference>
<dbReference type="InterPro" id="IPR051013">
    <property type="entry name" value="MBL_superfamily_lactonases"/>
</dbReference>
<dbReference type="PANTHER" id="PTHR42978">
    <property type="entry name" value="QUORUM-QUENCHING LACTONASE YTNP-RELATED-RELATED"/>
    <property type="match status" value="1"/>
</dbReference>
<dbReference type="AlphaFoldDB" id="A0A6J7EZZ0"/>
<accession>A0A6J7EZZ0</accession>
<evidence type="ECO:0000313" key="7">
    <source>
        <dbReference type="EMBL" id="CAB4832705.1"/>
    </source>
</evidence>
<sequence>MRFEVGNIRVTRVRESASTVPLLGMFPLADAALIELHRDWLMPEYVDDVGDLTLSIHALVLESMGKTIVIDTCVGERPVPGYEALSNRETTFLADFAAAGFDVNAVDVVMCTHLHFDHVGWNTQFVDGTWVPTFPNARYLFNRTEYDYWDGGAGGFAVTFDTAVRPVVEAGLVDFVDESYRITDEIGFELTPGHSPGHMSVRLSSGGDEAVITGDMVHHPIQFVAPHWQMSADDDPPRAASTRTAFRDRYADTAVRVFGTHFGGSSCGHLRTNGDSFRFDPFTP</sequence>
<dbReference type="Pfam" id="PF00753">
    <property type="entry name" value="Lactamase_B"/>
    <property type="match status" value="1"/>
</dbReference>
<organism evidence="8">
    <name type="scientific">freshwater metagenome</name>
    <dbReference type="NCBI Taxonomy" id="449393"/>
    <lineage>
        <taxon>unclassified sequences</taxon>
        <taxon>metagenomes</taxon>
        <taxon>ecological metagenomes</taxon>
    </lineage>
</organism>
<keyword evidence="3" id="KW-0378">Hydrolase</keyword>
<proteinExistence type="inferred from homology"/>
<evidence type="ECO:0000259" key="5">
    <source>
        <dbReference type="SMART" id="SM00849"/>
    </source>
</evidence>
<dbReference type="InterPro" id="IPR036866">
    <property type="entry name" value="RibonucZ/Hydroxyglut_hydro"/>
</dbReference>